<comment type="caution">
    <text evidence="2">The sequence shown here is derived from an EMBL/GenBank/DDBJ whole genome shotgun (WGS) entry which is preliminary data.</text>
</comment>
<dbReference type="EMBL" id="JWZX01002306">
    <property type="protein sequence ID" value="KOO30030.1"/>
    <property type="molecule type" value="Genomic_DNA"/>
</dbReference>
<gene>
    <name evidence="2" type="ORF">Ctob_006320</name>
</gene>
<dbReference type="OrthoDB" id="10597995at2759"/>
<keyword evidence="3" id="KW-1185">Reference proteome</keyword>
<feature type="signal peptide" evidence="1">
    <location>
        <begin position="1"/>
        <end position="17"/>
    </location>
</feature>
<evidence type="ECO:0000313" key="3">
    <source>
        <dbReference type="Proteomes" id="UP000037460"/>
    </source>
</evidence>
<proteinExistence type="predicted"/>
<name>A0A0M0JU51_9EUKA</name>
<dbReference type="Proteomes" id="UP000037460">
    <property type="component" value="Unassembled WGS sequence"/>
</dbReference>
<feature type="chain" id="PRO_5005602143" evidence="1">
    <location>
        <begin position="18"/>
        <end position="353"/>
    </location>
</feature>
<evidence type="ECO:0000313" key="2">
    <source>
        <dbReference type="EMBL" id="KOO30030.1"/>
    </source>
</evidence>
<keyword evidence="1" id="KW-0732">Signal</keyword>
<reference evidence="3" key="1">
    <citation type="journal article" date="2015" name="PLoS Genet.">
        <title>Genome Sequence and Transcriptome Analyses of Chrysochromulina tobin: Metabolic Tools for Enhanced Algal Fitness in the Prominent Order Prymnesiales (Haptophyceae).</title>
        <authorList>
            <person name="Hovde B.T."/>
            <person name="Deodato C.R."/>
            <person name="Hunsperger H.M."/>
            <person name="Ryken S.A."/>
            <person name="Yost W."/>
            <person name="Jha R.K."/>
            <person name="Patterson J."/>
            <person name="Monnat R.J. Jr."/>
            <person name="Barlow S.B."/>
            <person name="Starkenburg S.R."/>
            <person name="Cattolico R.A."/>
        </authorList>
    </citation>
    <scope>NUCLEOTIDE SEQUENCE</scope>
    <source>
        <strain evidence="3">CCMP291</strain>
    </source>
</reference>
<protein>
    <submittedName>
        <fullName evidence="2">Uncharacterized protein</fullName>
    </submittedName>
</protein>
<sequence>MLPRMLLALHLAGTAAAAALLPVSRIAADFDPRPVITGGSTANLLFGKLQRAAQLPTTRLAKNPCAAVDDRGKLESLLWSSFAMSNLPAADALKRSELSTSRVLESGLLFLDALPAEAGGWLSGLPFGGGKKAVKDGEAPLLDLSALELAAARGAQHAFVLLKGDAAILECVTLLKSLPLCATLIAPEEGVTVASTPGWVCEPLQDHDGSLLGPLAVRDGWDAPASALLPSSAAAASRTGTGTTLAREDIAELAVQCALRLARTPAEGCPPLRVLRVSRGLGGLTDRPRNTYDAVIGGPKTRERLGRVSSADWSGLLGPFGVVRETDPTDWRLLTKTEPDEKWVPAPPAPKAE</sequence>
<accession>A0A0M0JU51</accession>
<organism evidence="2 3">
    <name type="scientific">Chrysochromulina tobinii</name>
    <dbReference type="NCBI Taxonomy" id="1460289"/>
    <lineage>
        <taxon>Eukaryota</taxon>
        <taxon>Haptista</taxon>
        <taxon>Haptophyta</taxon>
        <taxon>Prymnesiophyceae</taxon>
        <taxon>Prymnesiales</taxon>
        <taxon>Chrysochromulinaceae</taxon>
        <taxon>Chrysochromulina</taxon>
    </lineage>
</organism>
<evidence type="ECO:0000256" key="1">
    <source>
        <dbReference type="SAM" id="SignalP"/>
    </source>
</evidence>
<dbReference type="AlphaFoldDB" id="A0A0M0JU51"/>